<evidence type="ECO:0000313" key="2">
    <source>
        <dbReference type="Proteomes" id="UP001164539"/>
    </source>
</evidence>
<gene>
    <name evidence="1" type="ORF">OWV82_012758</name>
</gene>
<comment type="caution">
    <text evidence="1">The sequence shown here is derived from an EMBL/GenBank/DDBJ whole genome shotgun (WGS) entry which is preliminary data.</text>
</comment>
<proteinExistence type="predicted"/>
<dbReference type="Proteomes" id="UP001164539">
    <property type="component" value="Chromosome 7"/>
</dbReference>
<keyword evidence="2" id="KW-1185">Reference proteome</keyword>
<organism evidence="1 2">
    <name type="scientific">Melia azedarach</name>
    <name type="common">Chinaberry tree</name>
    <dbReference type="NCBI Taxonomy" id="155640"/>
    <lineage>
        <taxon>Eukaryota</taxon>
        <taxon>Viridiplantae</taxon>
        <taxon>Streptophyta</taxon>
        <taxon>Embryophyta</taxon>
        <taxon>Tracheophyta</taxon>
        <taxon>Spermatophyta</taxon>
        <taxon>Magnoliopsida</taxon>
        <taxon>eudicotyledons</taxon>
        <taxon>Gunneridae</taxon>
        <taxon>Pentapetalae</taxon>
        <taxon>rosids</taxon>
        <taxon>malvids</taxon>
        <taxon>Sapindales</taxon>
        <taxon>Meliaceae</taxon>
        <taxon>Melia</taxon>
    </lineage>
</organism>
<evidence type="ECO:0000313" key="1">
    <source>
        <dbReference type="EMBL" id="KAJ4714241.1"/>
    </source>
</evidence>
<dbReference type="EMBL" id="CM051400">
    <property type="protein sequence ID" value="KAJ4714241.1"/>
    <property type="molecule type" value="Genomic_DNA"/>
</dbReference>
<name>A0ACC1XSU1_MELAZ</name>
<sequence>MAAEGEIEVVTVEPAAEEPEKVSEEEKKPKAAPKEKKPKTAPKERKSRAAPKEKKPRQARATSHPPYLQMITDALLALNDKSGSSPYAIAKYMEEQHKAELPGNFRKILAVQLKNFAAKGKLIKIRASYKLSESGKKDLPKTTTVKRTRSATAASRIKAESVPMPPKKAVPVKGKRSKVPKSIKSAVVKKVMKISA</sequence>
<accession>A0ACC1XSU1</accession>
<reference evidence="1 2" key="1">
    <citation type="journal article" date="2023" name="Science">
        <title>Complex scaffold remodeling in plant triterpene biosynthesis.</title>
        <authorList>
            <person name="De La Pena R."/>
            <person name="Hodgson H."/>
            <person name="Liu J.C."/>
            <person name="Stephenson M.J."/>
            <person name="Martin A.C."/>
            <person name="Owen C."/>
            <person name="Harkess A."/>
            <person name="Leebens-Mack J."/>
            <person name="Jimenez L.E."/>
            <person name="Osbourn A."/>
            <person name="Sattely E.S."/>
        </authorList>
    </citation>
    <scope>NUCLEOTIDE SEQUENCE [LARGE SCALE GENOMIC DNA]</scope>
    <source>
        <strain evidence="2">cv. JPN11</strain>
        <tissue evidence="1">Leaf</tissue>
    </source>
</reference>
<protein>
    <submittedName>
        <fullName evidence="1">Histone H1</fullName>
    </submittedName>
</protein>